<keyword evidence="2" id="KW-0472">Membrane</keyword>
<organism evidence="3 4">
    <name type="scientific">Senna tora</name>
    <dbReference type="NCBI Taxonomy" id="362788"/>
    <lineage>
        <taxon>Eukaryota</taxon>
        <taxon>Viridiplantae</taxon>
        <taxon>Streptophyta</taxon>
        <taxon>Embryophyta</taxon>
        <taxon>Tracheophyta</taxon>
        <taxon>Spermatophyta</taxon>
        <taxon>Magnoliopsida</taxon>
        <taxon>eudicotyledons</taxon>
        <taxon>Gunneridae</taxon>
        <taxon>Pentapetalae</taxon>
        <taxon>rosids</taxon>
        <taxon>fabids</taxon>
        <taxon>Fabales</taxon>
        <taxon>Fabaceae</taxon>
        <taxon>Caesalpinioideae</taxon>
        <taxon>Cassia clade</taxon>
        <taxon>Senna</taxon>
    </lineage>
</organism>
<sequence>MEDLNMLAADCVVICCCCCCQCMILQILVFALLKLPSKLIKKSRDFAKRKLNRRRRRSEIESYIEEIVRIEEECRFRVEAERERGFVEEDAGEGDCMEEVERAMMEFYRKGEFAFGSFWGREAIVSTKNRNDEEEEDEDFVSNIGSNLGS</sequence>
<accession>A0A834WLN5</accession>
<name>A0A834WLN5_9FABA</name>
<keyword evidence="4" id="KW-1185">Reference proteome</keyword>
<evidence type="ECO:0000313" key="4">
    <source>
        <dbReference type="Proteomes" id="UP000634136"/>
    </source>
</evidence>
<dbReference type="Proteomes" id="UP000634136">
    <property type="component" value="Unassembled WGS sequence"/>
</dbReference>
<dbReference type="AlphaFoldDB" id="A0A834WLN5"/>
<evidence type="ECO:0000313" key="3">
    <source>
        <dbReference type="EMBL" id="KAF7827885.1"/>
    </source>
</evidence>
<proteinExistence type="predicted"/>
<comment type="caution">
    <text evidence="3">The sequence shown here is derived from an EMBL/GenBank/DDBJ whole genome shotgun (WGS) entry which is preliminary data.</text>
</comment>
<feature type="region of interest" description="Disordered" evidence="1">
    <location>
        <begin position="129"/>
        <end position="150"/>
    </location>
</feature>
<dbReference type="EMBL" id="JAAIUW010000006">
    <property type="protein sequence ID" value="KAF7827885.1"/>
    <property type="molecule type" value="Genomic_DNA"/>
</dbReference>
<dbReference type="PANTHER" id="PTHR33264">
    <property type="entry name" value="EXPRESSED PROTEIN"/>
    <property type="match status" value="1"/>
</dbReference>
<evidence type="ECO:0008006" key="5">
    <source>
        <dbReference type="Google" id="ProtNLM"/>
    </source>
</evidence>
<keyword evidence="2" id="KW-1133">Transmembrane helix</keyword>
<dbReference type="PANTHER" id="PTHR33264:SF27">
    <property type="entry name" value="TRANSMEMBRANE PROTEIN"/>
    <property type="match status" value="1"/>
</dbReference>
<evidence type="ECO:0000256" key="2">
    <source>
        <dbReference type="SAM" id="Phobius"/>
    </source>
</evidence>
<feature type="transmembrane region" description="Helical" evidence="2">
    <location>
        <begin position="6"/>
        <end position="33"/>
    </location>
</feature>
<gene>
    <name evidence="3" type="ORF">G2W53_019049</name>
</gene>
<keyword evidence="2" id="KW-0812">Transmembrane</keyword>
<reference evidence="3" key="1">
    <citation type="submission" date="2020-09" db="EMBL/GenBank/DDBJ databases">
        <title>Genome-Enabled Discovery of Anthraquinone Biosynthesis in Senna tora.</title>
        <authorList>
            <person name="Kang S.-H."/>
            <person name="Pandey R.P."/>
            <person name="Lee C.-M."/>
            <person name="Sim J.-S."/>
            <person name="Jeong J.-T."/>
            <person name="Choi B.-S."/>
            <person name="Jung M."/>
            <person name="Ginzburg D."/>
            <person name="Zhao K."/>
            <person name="Won S.Y."/>
            <person name="Oh T.-J."/>
            <person name="Yu Y."/>
            <person name="Kim N.-H."/>
            <person name="Lee O.R."/>
            <person name="Lee T.-H."/>
            <person name="Bashyal P."/>
            <person name="Kim T.-S."/>
            <person name="Lee W.-H."/>
            <person name="Kawkins C."/>
            <person name="Kim C.-K."/>
            <person name="Kim J.S."/>
            <person name="Ahn B.O."/>
            <person name="Rhee S.Y."/>
            <person name="Sohng J.K."/>
        </authorList>
    </citation>
    <scope>NUCLEOTIDE SEQUENCE</scope>
    <source>
        <tissue evidence="3">Leaf</tissue>
    </source>
</reference>
<evidence type="ECO:0000256" key="1">
    <source>
        <dbReference type="SAM" id="MobiDB-lite"/>
    </source>
</evidence>
<protein>
    <recommendedName>
        <fullName evidence="5">Transmembrane protein</fullName>
    </recommendedName>
</protein>
<dbReference type="OrthoDB" id="1914633at2759"/>